<evidence type="ECO:0000256" key="2">
    <source>
        <dbReference type="ARBA" id="ARBA00008664"/>
    </source>
</evidence>
<keyword evidence="6" id="KW-0443">Lipid metabolism</keyword>
<dbReference type="Pfam" id="PF13091">
    <property type="entry name" value="PLDc_2"/>
    <property type="match status" value="1"/>
</dbReference>
<evidence type="ECO:0000313" key="9">
    <source>
        <dbReference type="Proteomes" id="UP000248196"/>
    </source>
</evidence>
<gene>
    <name evidence="8" type="ORF">CT690_23970</name>
</gene>
<dbReference type="EMBL" id="PESE01000011">
    <property type="protein sequence ID" value="PYD36623.1"/>
    <property type="molecule type" value="Genomic_DNA"/>
</dbReference>
<reference evidence="8 9" key="1">
    <citation type="submission" date="2017-11" db="EMBL/GenBank/DDBJ databases">
        <title>Genome sequence of the oocydin A producing rhizobacterium Serratia plymuthica 4Rx5.</title>
        <authorList>
            <person name="Matilla M.A."/>
            <person name="Udaondo Z."/>
            <person name="Salmond G.P.C."/>
        </authorList>
    </citation>
    <scope>NUCLEOTIDE SEQUENCE [LARGE SCALE GENOMIC DNA]</scope>
    <source>
        <strain evidence="8 9">4Rx5</strain>
    </source>
</reference>
<accession>A0A318P369</accession>
<dbReference type="InterPro" id="IPR001736">
    <property type="entry name" value="PLipase_D/transphosphatidylase"/>
</dbReference>
<protein>
    <recommendedName>
        <fullName evidence="3">phospholipase D</fullName>
        <ecNumber evidence="3">3.1.4.4</ecNumber>
    </recommendedName>
</protein>
<dbReference type="GO" id="GO:0016042">
    <property type="term" value="P:lipid catabolic process"/>
    <property type="evidence" value="ECO:0007669"/>
    <property type="project" value="UniProtKB-KW"/>
</dbReference>
<comment type="catalytic activity">
    <reaction evidence="1">
        <text>a 1,2-diacyl-sn-glycero-3-phosphocholine + H2O = a 1,2-diacyl-sn-glycero-3-phosphate + choline + H(+)</text>
        <dbReference type="Rhea" id="RHEA:14445"/>
        <dbReference type="ChEBI" id="CHEBI:15354"/>
        <dbReference type="ChEBI" id="CHEBI:15377"/>
        <dbReference type="ChEBI" id="CHEBI:15378"/>
        <dbReference type="ChEBI" id="CHEBI:57643"/>
        <dbReference type="ChEBI" id="CHEBI:58608"/>
        <dbReference type="EC" id="3.1.4.4"/>
    </reaction>
</comment>
<organism evidence="8 9">
    <name type="scientific">Serratia plymuthica</name>
    <dbReference type="NCBI Taxonomy" id="82996"/>
    <lineage>
        <taxon>Bacteria</taxon>
        <taxon>Pseudomonadati</taxon>
        <taxon>Pseudomonadota</taxon>
        <taxon>Gammaproteobacteria</taxon>
        <taxon>Enterobacterales</taxon>
        <taxon>Yersiniaceae</taxon>
        <taxon>Serratia</taxon>
    </lineage>
</organism>
<evidence type="ECO:0000256" key="3">
    <source>
        <dbReference type="ARBA" id="ARBA00012027"/>
    </source>
</evidence>
<evidence type="ECO:0000313" key="8">
    <source>
        <dbReference type="EMBL" id="PYD36623.1"/>
    </source>
</evidence>
<dbReference type="GO" id="GO:0016891">
    <property type="term" value="F:RNA endonuclease activity producing 5'-phosphomonoesters, hydrolytic mechanism"/>
    <property type="evidence" value="ECO:0007669"/>
    <property type="project" value="TreeGrafter"/>
</dbReference>
<dbReference type="EC" id="3.1.4.4" evidence="3"/>
<evidence type="ECO:0000256" key="1">
    <source>
        <dbReference type="ARBA" id="ARBA00000798"/>
    </source>
</evidence>
<comment type="similarity">
    <text evidence="2">Belongs to the phospholipase D family.</text>
</comment>
<dbReference type="GO" id="GO:0006793">
    <property type="term" value="P:phosphorus metabolic process"/>
    <property type="evidence" value="ECO:0007669"/>
    <property type="project" value="UniProtKB-ARBA"/>
</dbReference>
<dbReference type="InterPro" id="IPR051406">
    <property type="entry name" value="PLD_domain"/>
</dbReference>
<dbReference type="PANTHER" id="PTHR43856:SF1">
    <property type="entry name" value="MITOCHONDRIAL CARDIOLIPIN HYDROLASE"/>
    <property type="match status" value="1"/>
</dbReference>
<dbReference type="SMART" id="SM00155">
    <property type="entry name" value="PLDc"/>
    <property type="match status" value="1"/>
</dbReference>
<evidence type="ECO:0000256" key="5">
    <source>
        <dbReference type="ARBA" id="ARBA00022963"/>
    </source>
</evidence>
<sequence>MPAAQANTSVVTGFSPNGEALRLVIGTIASANTRVDVAAYTFTSKPVAEALVNALRRGVQVRVVADYKQNADRYSAITFLANQGVAVRLNDKYLAQHNKFLIVDSVTVQTGSFNYSSAASYKNAENVIVLLNAPGVASDYQSTFDQLWAEGQQVNKTY</sequence>
<evidence type="ECO:0000256" key="6">
    <source>
        <dbReference type="ARBA" id="ARBA00023098"/>
    </source>
</evidence>
<dbReference type="Gene3D" id="3.30.870.10">
    <property type="entry name" value="Endonuclease Chain A"/>
    <property type="match status" value="1"/>
</dbReference>
<keyword evidence="4" id="KW-0378">Hydrolase</keyword>
<evidence type="ECO:0000259" key="7">
    <source>
        <dbReference type="PROSITE" id="PS50035"/>
    </source>
</evidence>
<dbReference type="CDD" id="cd09170">
    <property type="entry name" value="PLDc_Nuc"/>
    <property type="match status" value="1"/>
</dbReference>
<name>A0A318P369_SERPL</name>
<dbReference type="SUPFAM" id="SSF56024">
    <property type="entry name" value="Phospholipase D/nuclease"/>
    <property type="match status" value="1"/>
</dbReference>
<dbReference type="GO" id="GO:0004630">
    <property type="term" value="F:phospholipase D activity"/>
    <property type="evidence" value="ECO:0007669"/>
    <property type="project" value="UniProtKB-EC"/>
</dbReference>
<dbReference type="PANTHER" id="PTHR43856">
    <property type="entry name" value="CARDIOLIPIN HYDROLASE"/>
    <property type="match status" value="1"/>
</dbReference>
<comment type="caution">
    <text evidence="8">The sequence shown here is derived from an EMBL/GenBank/DDBJ whole genome shotgun (WGS) entry which is preliminary data.</text>
</comment>
<keyword evidence="5" id="KW-0442">Lipid degradation</keyword>
<proteinExistence type="inferred from homology"/>
<dbReference type="InterPro" id="IPR025202">
    <property type="entry name" value="PLD-like_dom"/>
</dbReference>
<feature type="domain" description="PLD phosphodiesterase" evidence="7">
    <location>
        <begin position="92"/>
        <end position="119"/>
    </location>
</feature>
<dbReference type="PROSITE" id="PS50035">
    <property type="entry name" value="PLD"/>
    <property type="match status" value="1"/>
</dbReference>
<dbReference type="AlphaFoldDB" id="A0A318P369"/>
<evidence type="ECO:0000256" key="4">
    <source>
        <dbReference type="ARBA" id="ARBA00022801"/>
    </source>
</evidence>
<dbReference type="Proteomes" id="UP000248196">
    <property type="component" value="Unassembled WGS sequence"/>
</dbReference>